<evidence type="ECO:0000313" key="2">
    <source>
        <dbReference type="EMBL" id="KAK7284748.1"/>
    </source>
</evidence>
<reference evidence="2 3" key="1">
    <citation type="submission" date="2024-01" db="EMBL/GenBank/DDBJ databases">
        <title>The genomes of 5 underutilized Papilionoideae crops provide insights into root nodulation and disease resistance.</title>
        <authorList>
            <person name="Yuan L."/>
        </authorList>
    </citation>
    <scope>NUCLEOTIDE SEQUENCE [LARGE SCALE GENOMIC DNA]</scope>
    <source>
        <strain evidence="2">LY-2023</strain>
        <tissue evidence="2">Leaf</tissue>
    </source>
</reference>
<dbReference type="Proteomes" id="UP001359559">
    <property type="component" value="Unassembled WGS sequence"/>
</dbReference>
<feature type="domain" description="VQ" evidence="1">
    <location>
        <begin position="35"/>
        <end position="58"/>
    </location>
</feature>
<protein>
    <recommendedName>
        <fullName evidence="1">VQ domain-containing protein</fullName>
    </recommendedName>
</protein>
<dbReference type="InterPro" id="IPR039607">
    <property type="entry name" value="VQ_8/17/18/20/21/25"/>
</dbReference>
<evidence type="ECO:0000313" key="3">
    <source>
        <dbReference type="Proteomes" id="UP001359559"/>
    </source>
</evidence>
<keyword evidence="3" id="KW-1185">Reference proteome</keyword>
<accession>A0AAN9P3J7</accession>
<sequence>MQLQGPKPAALMVNRNSTKIKKQQHLSHPVIVHLVSPKVIHVKPEEFMGLVQQLTGNPLANNATHPSNTDQTCQKFLTDENPIDHFIGSIEPTTNLSVDFQALMHFVDFVHIKSNQFPFHFISLFLCRAQTRTYCFAVNARALSQSHRSMMFIDW</sequence>
<organism evidence="2 3">
    <name type="scientific">Clitoria ternatea</name>
    <name type="common">Butterfly pea</name>
    <dbReference type="NCBI Taxonomy" id="43366"/>
    <lineage>
        <taxon>Eukaryota</taxon>
        <taxon>Viridiplantae</taxon>
        <taxon>Streptophyta</taxon>
        <taxon>Embryophyta</taxon>
        <taxon>Tracheophyta</taxon>
        <taxon>Spermatophyta</taxon>
        <taxon>Magnoliopsida</taxon>
        <taxon>eudicotyledons</taxon>
        <taxon>Gunneridae</taxon>
        <taxon>Pentapetalae</taxon>
        <taxon>rosids</taxon>
        <taxon>fabids</taxon>
        <taxon>Fabales</taxon>
        <taxon>Fabaceae</taxon>
        <taxon>Papilionoideae</taxon>
        <taxon>50 kb inversion clade</taxon>
        <taxon>NPAAA clade</taxon>
        <taxon>indigoferoid/millettioid clade</taxon>
        <taxon>Phaseoleae</taxon>
        <taxon>Clitoria</taxon>
    </lineage>
</organism>
<evidence type="ECO:0000259" key="1">
    <source>
        <dbReference type="Pfam" id="PF05678"/>
    </source>
</evidence>
<dbReference type="AlphaFoldDB" id="A0AAN9P3J7"/>
<gene>
    <name evidence="2" type="ORF">RJT34_19501</name>
</gene>
<dbReference type="GO" id="GO:0005634">
    <property type="term" value="C:nucleus"/>
    <property type="evidence" value="ECO:0007669"/>
    <property type="project" value="TreeGrafter"/>
</dbReference>
<comment type="caution">
    <text evidence="2">The sequence shown here is derived from an EMBL/GenBank/DDBJ whole genome shotgun (WGS) entry which is preliminary data.</text>
</comment>
<name>A0AAN9P3J7_CLITE</name>
<dbReference type="InterPro" id="IPR008889">
    <property type="entry name" value="VQ"/>
</dbReference>
<proteinExistence type="predicted"/>
<dbReference type="PANTHER" id="PTHR33143:SF63">
    <property type="entry name" value="F16F4.1 PROTEIN"/>
    <property type="match status" value="1"/>
</dbReference>
<dbReference type="PANTHER" id="PTHR33143">
    <property type="entry name" value="F16F4.1 PROTEIN-RELATED"/>
    <property type="match status" value="1"/>
</dbReference>
<dbReference type="Pfam" id="PF05678">
    <property type="entry name" value="VQ"/>
    <property type="match status" value="1"/>
</dbReference>
<dbReference type="EMBL" id="JAYKXN010000005">
    <property type="protein sequence ID" value="KAK7284748.1"/>
    <property type="molecule type" value="Genomic_DNA"/>
</dbReference>